<dbReference type="Proteomes" id="UP001057877">
    <property type="component" value="Chromosome"/>
</dbReference>
<gene>
    <name evidence="1" type="ORF">L1F29_10305</name>
</gene>
<protein>
    <submittedName>
        <fullName evidence="1">Uncharacterized protein</fullName>
    </submittedName>
</protein>
<proteinExistence type="predicted"/>
<sequence length="165" mass="18360">MDTVFCVELLLPAVDPDPEINISSMIKEIAAAIPLLDYHPPLLFISAENDLQEADAILQSSGIRYELGTWLELDERWITELRVLTDYGVATPSGRTFIDLTLCAVMQLTCTEAGSELASAILQAEEHAIAMKREDGRQLLAVDRQQIELLEGIARAYRCSTKRLI</sequence>
<name>A0ABY5SI53_9BACL</name>
<accession>A0ABY5SI53</accession>
<dbReference type="RefSeq" id="WP_258388234.1">
    <property type="nucleotide sequence ID" value="NZ_CP091430.1"/>
</dbReference>
<keyword evidence="2" id="KW-1185">Reference proteome</keyword>
<dbReference type="EMBL" id="CP091430">
    <property type="protein sequence ID" value="UVI32175.1"/>
    <property type="molecule type" value="Genomic_DNA"/>
</dbReference>
<evidence type="ECO:0000313" key="1">
    <source>
        <dbReference type="EMBL" id="UVI32175.1"/>
    </source>
</evidence>
<organism evidence="1 2">
    <name type="scientific">Paenibacillus spongiae</name>
    <dbReference type="NCBI Taxonomy" id="2909671"/>
    <lineage>
        <taxon>Bacteria</taxon>
        <taxon>Bacillati</taxon>
        <taxon>Bacillota</taxon>
        <taxon>Bacilli</taxon>
        <taxon>Bacillales</taxon>
        <taxon>Paenibacillaceae</taxon>
        <taxon>Paenibacillus</taxon>
    </lineage>
</organism>
<reference evidence="1" key="1">
    <citation type="submission" date="2022-01" db="EMBL/GenBank/DDBJ databases">
        <title>Paenibacillus spongiae sp. nov., isolated from marine sponge.</title>
        <authorList>
            <person name="Li Z."/>
            <person name="Zhang M."/>
        </authorList>
    </citation>
    <scope>NUCLEOTIDE SEQUENCE</scope>
    <source>
        <strain evidence="1">PHS-Z3</strain>
    </source>
</reference>
<evidence type="ECO:0000313" key="2">
    <source>
        <dbReference type="Proteomes" id="UP001057877"/>
    </source>
</evidence>